<protein>
    <submittedName>
        <fullName evidence="2">Uncharacterized protein</fullName>
    </submittedName>
</protein>
<feature type="region of interest" description="Disordered" evidence="1">
    <location>
        <begin position="47"/>
        <end position="78"/>
    </location>
</feature>
<evidence type="ECO:0000256" key="1">
    <source>
        <dbReference type="SAM" id="MobiDB-lite"/>
    </source>
</evidence>
<proteinExistence type="predicted"/>
<dbReference type="AlphaFoldDB" id="Q648L1"/>
<gene>
    <name evidence="2" type="ORF">GZ37D1_13</name>
</gene>
<sequence>MKIKRKGGYKMMRTKNVVGLIALVAIVAAVIFAGCVEEETPVPAHSPVAAPLPKTTPTPVAPTAAPTAEPITLSGTGQEATSKFTLEKGLSIFRMSHDGDSNFAIWLLDDEGDNVELLVNEIGDFDGSKAVSIRKSGIYLLDISADGNWEISIE</sequence>
<organism evidence="2">
    <name type="scientific">Uncultured archaeon GZfos26G2</name>
    <dbReference type="NCBI Taxonomy" id="3386331"/>
    <lineage>
        <taxon>Archaea</taxon>
        <taxon>Methanobacteriati</taxon>
        <taxon>Methanobacteriota</taxon>
        <taxon>Stenosarchaea group</taxon>
        <taxon>Methanomicrobia</taxon>
        <taxon>Candidatus Methanophagales</taxon>
        <taxon>Candidatus Methanophagaceae</taxon>
        <taxon>Candidatus Methanophaga</taxon>
    </lineage>
</organism>
<feature type="compositionally biased region" description="Low complexity" evidence="1">
    <location>
        <begin position="61"/>
        <end position="72"/>
    </location>
</feature>
<dbReference type="PROSITE" id="PS51257">
    <property type="entry name" value="PROKAR_LIPOPROTEIN"/>
    <property type="match status" value="1"/>
</dbReference>
<reference evidence="2" key="2">
    <citation type="submission" date="2004-08" db="EMBL/GenBank/DDBJ databases">
        <authorList>
            <person name="Putnam N."/>
            <person name="Detter J.C."/>
            <person name="Richardson P.M."/>
            <person name="Rokhsar D."/>
        </authorList>
    </citation>
    <scope>NUCLEOTIDE SEQUENCE</scope>
</reference>
<dbReference type="EMBL" id="AY714868">
    <property type="protein sequence ID" value="AAU84166.1"/>
    <property type="molecule type" value="Genomic_DNA"/>
</dbReference>
<name>Q648L1_UNCAG</name>
<evidence type="ECO:0000313" key="2">
    <source>
        <dbReference type="EMBL" id="AAU84166.1"/>
    </source>
</evidence>
<accession>Q648L1</accession>
<reference evidence="2" key="1">
    <citation type="journal article" date="2004" name="Science">
        <title>Reverse methanogenesis: testing the hypothesis with environmental genomics.</title>
        <authorList>
            <person name="Hallam S.J."/>
            <person name="Putnam N."/>
            <person name="Preston C.M."/>
            <person name="Detter J.C."/>
            <person name="Rokhsar D."/>
            <person name="Richardson P.M."/>
            <person name="DeLong E.F."/>
        </authorList>
    </citation>
    <scope>NUCLEOTIDE SEQUENCE</scope>
</reference>